<accession>A0AAN5CMZ9</accession>
<evidence type="ECO:0000256" key="4">
    <source>
        <dbReference type="ARBA" id="ARBA00022723"/>
    </source>
</evidence>
<gene>
    <name evidence="10" type="ORF">PMAYCL1PPCAC_17613</name>
</gene>
<dbReference type="Gene3D" id="3.40.390.10">
    <property type="entry name" value="Collagenase (Catalytic Domain)"/>
    <property type="match status" value="2"/>
</dbReference>
<dbReference type="Pfam" id="PF05649">
    <property type="entry name" value="Peptidase_M13_N"/>
    <property type="match status" value="2"/>
</dbReference>
<feature type="domain" description="Peptidase M13 N-terminal" evidence="9">
    <location>
        <begin position="800"/>
        <end position="1228"/>
    </location>
</feature>
<dbReference type="InterPro" id="IPR024079">
    <property type="entry name" value="MetalloPept_cat_dom_sf"/>
</dbReference>
<organism evidence="10 11">
    <name type="scientific">Pristionchus mayeri</name>
    <dbReference type="NCBI Taxonomy" id="1317129"/>
    <lineage>
        <taxon>Eukaryota</taxon>
        <taxon>Metazoa</taxon>
        <taxon>Ecdysozoa</taxon>
        <taxon>Nematoda</taxon>
        <taxon>Chromadorea</taxon>
        <taxon>Rhabditida</taxon>
        <taxon>Rhabditina</taxon>
        <taxon>Diplogasteromorpha</taxon>
        <taxon>Diplogasteroidea</taxon>
        <taxon>Neodiplogasteridae</taxon>
        <taxon>Pristionchus</taxon>
    </lineage>
</organism>
<comment type="caution">
    <text evidence="10">The sequence shown here is derived from an EMBL/GenBank/DDBJ whole genome shotgun (WGS) entry which is preliminary data.</text>
</comment>
<dbReference type="PROSITE" id="PS51885">
    <property type="entry name" value="NEPRILYSIN"/>
    <property type="match status" value="1"/>
</dbReference>
<dbReference type="InterPro" id="IPR008753">
    <property type="entry name" value="Peptidase_M13_N"/>
</dbReference>
<dbReference type="PANTHER" id="PTHR11733:SF240">
    <property type="entry name" value="GH14155P-RELATED"/>
    <property type="match status" value="1"/>
</dbReference>
<reference evidence="11" key="1">
    <citation type="submission" date="2022-10" db="EMBL/GenBank/DDBJ databases">
        <title>Genome assembly of Pristionchus species.</title>
        <authorList>
            <person name="Yoshida K."/>
            <person name="Sommer R.J."/>
        </authorList>
    </citation>
    <scope>NUCLEOTIDE SEQUENCE [LARGE SCALE GENOMIC DNA]</scope>
    <source>
        <strain evidence="11">RS5460</strain>
    </source>
</reference>
<sequence length="1510" mass="168667">TDPTKNSIPIAKPIPDNDPRYGAYKGMSDLLRTWMNKTVDPCDDFYAFTCGAGQKGQGMSFDVSDDAITESMLSQLRKAPAYFDNDPLPVRQMKWFYDACLTGADDTNADHAAKIFNDLKKKNPKIGFPALYPKDTTSVKPDELGGFLGDALGTIGFTSLVDVGVDTDWKDPHNPKGGFALLVDQPATMYQSTYYSKVNRYETLFSVVSSIVDTINAGALLLGVTDVDQKQVLADAKDVANLDYWLATNYSTDDTTRRQYARSYNPYSVDGLQKTAPFIDWTTFFNRAFQPTIGKTVDGSFRTVVMEVDNLAILSADVISGAISSRAINNYLYIIALNQNYLPDLDTLRKSAHLQGVLREKRPINKKIRRVPKHDPLERAIIKEFTKIESHCQGLSNNFLTWASTRLYVDANYPSPKDKQTVRDQTNSIIRSILVAMRAQIDILDWMSPASKRGAYQKIDNLVVNIAFPDWVLDDQRLTDYYKKLSTKQDTTYLDQIDQLNAFGLYEAFSPIVNGVPADRTDFSGPSAITNAWYQPELNSITFPGGILHAPFYDYNYPAAMNYGGLGVIAGHELTHGFDDEGVQWEGTGILNSWMDDNSTKSFTKMAQCVVDEYSHFCPLGAGQPCVDGAQTQGENIADNGGIQAAYKAFKAYEALNGPDPLLPGDSSLFTADQLFFIGFAQVWCQYPPSQTAMLNQILRDPHSPSLYRVLGTVQNIPAFQKAFNCPLGSTYAPVDHCNVWTSEPTSGAPLNDKGEPIVPDNDVNIAPVERISPQDMDKYSAYQNSLNTLKVSANLSVAPCDDFYHYTCANYPGAKTTFYDLDQANYKVINDKLNDPTYQDTIAGSEALGKLKKLYNKCKAEAKQSTIGTTNYLQPKVLKFRNSINQDIPLIGGTGTFDISPVNYGDVLGYLSFELGIDTLVTPMVDTNWMDPQAVNADTKSGNQLFIDQATTYHVRAFYDGDNWEKQKQSYINQVTTLLQAYVKQDTTAVLPGTYVQMIKDALDLEKTIAITYSGTDEERRQYERQWNATKLKELPPTVAWDHFFANAPKEAKDWVNDQTKDIIVNEMDYTSRMFAYLGNNNDATVVNYLFIRLLLANSGLIPCYNTKCESVMRQLSIKTVPEHTGKSRIPRRPTASYAPLNDDDADGVGCADEISVMADAQGRVYVDARFPTEEDRWTIRNKTMGVMTNIVDAMKGMILQLDWMSLDSKNKALNKAANIQVNVAFPDYILNNGELDAKYDDLKFDDGDSYYGMLDKVTIYSIGQQYKMLTVAKADRTDFLGQTAVVNAWYAPELNSITFPAGILQDPFFNVDYPAGLNYGGVGVVAGHELTHGFDDEGVQWDFDGRLNSWMDDDSQKGFNTMAQCVIDEYNQFCPLPEDRSPRCTDGTRTQGENIADNGGIHSAWRAYQNHIELDGPDALYMDRVYSQYTESQLYFLNFAQVWCIQKDYMTESYVSGRLMTDPHSLGPYRVLGTLQNIPAFQANFNCPKGSAYAPESHCSVWVPTKMA</sequence>
<evidence type="ECO:0000256" key="5">
    <source>
        <dbReference type="ARBA" id="ARBA00022801"/>
    </source>
</evidence>
<dbReference type="Pfam" id="PF01431">
    <property type="entry name" value="Peptidase_M13"/>
    <property type="match status" value="2"/>
</dbReference>
<keyword evidence="3" id="KW-0645">Protease</keyword>
<dbReference type="GO" id="GO:0005886">
    <property type="term" value="C:plasma membrane"/>
    <property type="evidence" value="ECO:0007669"/>
    <property type="project" value="TreeGrafter"/>
</dbReference>
<dbReference type="PANTHER" id="PTHR11733">
    <property type="entry name" value="ZINC METALLOPROTEASE FAMILY M13 NEPRILYSIN-RELATED"/>
    <property type="match status" value="1"/>
</dbReference>
<evidence type="ECO:0000256" key="2">
    <source>
        <dbReference type="ARBA" id="ARBA00007357"/>
    </source>
</evidence>
<feature type="domain" description="Peptidase M13 C-terminal" evidence="8">
    <location>
        <begin position="1289"/>
        <end position="1503"/>
    </location>
</feature>
<evidence type="ECO:0000256" key="7">
    <source>
        <dbReference type="ARBA" id="ARBA00023049"/>
    </source>
</evidence>
<dbReference type="GO" id="GO:0004222">
    <property type="term" value="F:metalloendopeptidase activity"/>
    <property type="evidence" value="ECO:0007669"/>
    <property type="project" value="InterPro"/>
</dbReference>
<dbReference type="SUPFAM" id="SSF55486">
    <property type="entry name" value="Metalloproteases ('zincins'), catalytic domain"/>
    <property type="match status" value="2"/>
</dbReference>
<keyword evidence="6" id="KW-0862">Zinc</keyword>
<dbReference type="CDD" id="cd08662">
    <property type="entry name" value="M13"/>
    <property type="match status" value="2"/>
</dbReference>
<keyword evidence="4" id="KW-0479">Metal-binding</keyword>
<dbReference type="GO" id="GO:0046872">
    <property type="term" value="F:metal ion binding"/>
    <property type="evidence" value="ECO:0007669"/>
    <property type="project" value="UniProtKB-KW"/>
</dbReference>
<keyword evidence="7" id="KW-0482">Metalloprotease</keyword>
<evidence type="ECO:0008006" key="12">
    <source>
        <dbReference type="Google" id="ProtNLM"/>
    </source>
</evidence>
<name>A0AAN5CMZ9_9BILA</name>
<dbReference type="InterPro" id="IPR018497">
    <property type="entry name" value="Peptidase_M13_C"/>
</dbReference>
<dbReference type="Proteomes" id="UP001328107">
    <property type="component" value="Unassembled WGS sequence"/>
</dbReference>
<dbReference type="PRINTS" id="PR00786">
    <property type="entry name" value="NEPRILYSIN"/>
</dbReference>
<feature type="domain" description="Peptidase M13 N-terminal" evidence="9">
    <location>
        <begin position="41"/>
        <end position="469"/>
    </location>
</feature>
<evidence type="ECO:0000313" key="10">
    <source>
        <dbReference type="EMBL" id="GMR47418.1"/>
    </source>
</evidence>
<dbReference type="InterPro" id="IPR000718">
    <property type="entry name" value="Peptidase_M13"/>
</dbReference>
<evidence type="ECO:0000259" key="9">
    <source>
        <dbReference type="Pfam" id="PF05649"/>
    </source>
</evidence>
<comment type="similarity">
    <text evidence="2">Belongs to the peptidase M13 family.</text>
</comment>
<evidence type="ECO:0000259" key="8">
    <source>
        <dbReference type="Pfam" id="PF01431"/>
    </source>
</evidence>
<feature type="domain" description="Peptidase M13 C-terminal" evidence="8">
    <location>
        <begin position="531"/>
        <end position="740"/>
    </location>
</feature>
<dbReference type="GO" id="GO:0016485">
    <property type="term" value="P:protein processing"/>
    <property type="evidence" value="ECO:0007669"/>
    <property type="project" value="TreeGrafter"/>
</dbReference>
<dbReference type="InterPro" id="IPR042089">
    <property type="entry name" value="Peptidase_M13_dom_2"/>
</dbReference>
<proteinExistence type="inferred from homology"/>
<evidence type="ECO:0000313" key="11">
    <source>
        <dbReference type="Proteomes" id="UP001328107"/>
    </source>
</evidence>
<feature type="non-terminal residue" evidence="10">
    <location>
        <position position="1"/>
    </location>
</feature>
<dbReference type="Gene3D" id="1.10.1380.10">
    <property type="entry name" value="Neutral endopeptidase , domain2"/>
    <property type="match status" value="2"/>
</dbReference>
<evidence type="ECO:0000256" key="1">
    <source>
        <dbReference type="ARBA" id="ARBA00001947"/>
    </source>
</evidence>
<keyword evidence="11" id="KW-1185">Reference proteome</keyword>
<evidence type="ECO:0000256" key="6">
    <source>
        <dbReference type="ARBA" id="ARBA00022833"/>
    </source>
</evidence>
<keyword evidence="5" id="KW-0378">Hydrolase</keyword>
<protein>
    <recommendedName>
        <fullName evidence="12">Peptidase</fullName>
    </recommendedName>
</protein>
<dbReference type="EMBL" id="BTRK01000004">
    <property type="protein sequence ID" value="GMR47418.1"/>
    <property type="molecule type" value="Genomic_DNA"/>
</dbReference>
<evidence type="ECO:0000256" key="3">
    <source>
        <dbReference type="ARBA" id="ARBA00022670"/>
    </source>
</evidence>
<comment type="cofactor">
    <cofactor evidence="1">
        <name>Zn(2+)</name>
        <dbReference type="ChEBI" id="CHEBI:29105"/>
    </cofactor>
</comment>